<dbReference type="Proteomes" id="UP000829999">
    <property type="component" value="Chromosome 17"/>
</dbReference>
<keyword evidence="1" id="KW-0732">Signal</keyword>
<accession>A0A9R0DFJ9</accession>
<evidence type="ECO:0000313" key="2">
    <source>
        <dbReference type="Proteomes" id="UP000829999"/>
    </source>
</evidence>
<keyword evidence="2" id="KW-1185">Reference proteome</keyword>
<organism evidence="2 3">
    <name type="scientific">Spodoptera frugiperda</name>
    <name type="common">Fall armyworm</name>
    <dbReference type="NCBI Taxonomy" id="7108"/>
    <lineage>
        <taxon>Eukaryota</taxon>
        <taxon>Metazoa</taxon>
        <taxon>Ecdysozoa</taxon>
        <taxon>Arthropoda</taxon>
        <taxon>Hexapoda</taxon>
        <taxon>Insecta</taxon>
        <taxon>Pterygota</taxon>
        <taxon>Neoptera</taxon>
        <taxon>Endopterygota</taxon>
        <taxon>Lepidoptera</taxon>
        <taxon>Glossata</taxon>
        <taxon>Ditrysia</taxon>
        <taxon>Noctuoidea</taxon>
        <taxon>Noctuidae</taxon>
        <taxon>Amphipyrinae</taxon>
        <taxon>Spodoptera</taxon>
    </lineage>
</organism>
<protein>
    <submittedName>
        <fullName evidence="3">Uncharacterized protein LOC118276900 isoform X1</fullName>
    </submittedName>
</protein>
<reference evidence="3" key="1">
    <citation type="submission" date="2025-08" db="UniProtKB">
        <authorList>
            <consortium name="RefSeq"/>
        </authorList>
    </citation>
    <scope>IDENTIFICATION</scope>
    <source>
        <tissue evidence="3">Whole larval tissue</tissue>
    </source>
</reference>
<dbReference type="AlphaFoldDB" id="A0A9R0DFJ9"/>
<dbReference type="GeneID" id="118276900"/>
<proteinExistence type="predicted"/>
<feature type="chain" id="PRO_5040341383" evidence="1">
    <location>
        <begin position="21"/>
        <end position="112"/>
    </location>
</feature>
<sequence length="112" mass="13153">MVSYVGVLIVAVCVVSESSARLRVTLLNRDYSYVRPNEILITHIKRLLERMTELQVTVPPRIRHLYDLLKKDYKQGPEYGQMHHVLDFNKTLPPRYDVNKLNRIFTTPAMQK</sequence>
<gene>
    <name evidence="3" type="primary">LOC118276900</name>
</gene>
<name>A0A9R0DFJ9_SPOFR</name>
<evidence type="ECO:0000313" key="3">
    <source>
        <dbReference type="RefSeq" id="XP_035451399.2"/>
    </source>
</evidence>
<dbReference type="OrthoDB" id="7399248at2759"/>
<evidence type="ECO:0000256" key="1">
    <source>
        <dbReference type="SAM" id="SignalP"/>
    </source>
</evidence>
<feature type="signal peptide" evidence="1">
    <location>
        <begin position="1"/>
        <end position="20"/>
    </location>
</feature>
<dbReference type="RefSeq" id="XP_035451399.2">
    <property type="nucleotide sequence ID" value="XM_035595506.2"/>
</dbReference>